<gene>
    <name evidence="5" type="ORF">P4R38_08990</name>
</gene>
<name>A0ABT6C610_9MICO</name>
<keyword evidence="1" id="KW-0547">Nucleotide-binding</keyword>
<evidence type="ECO:0000313" key="5">
    <source>
        <dbReference type="EMBL" id="MDF8264376.1"/>
    </source>
</evidence>
<dbReference type="Proteomes" id="UP001528912">
    <property type="component" value="Unassembled WGS sequence"/>
</dbReference>
<dbReference type="SMART" id="SM00796">
    <property type="entry name" value="AHS1"/>
    <property type="match status" value="1"/>
</dbReference>
<sequence length="205" mass="22352">MRFLPVGERGVLVELPDGDTRRRLESWLAGHELPGLVSHVPAARTVLLTADRPERLAVLRDRLLALDLADVPEPGRQGERVTVPVRYDGPDLAEVAELLGLSPQEVVRRHTGQEWRVEFVGFLPGFAYLGGASGGLTVPRRDSPRTRIEPGSVGLAGEWSGIYPSASPGGWQLIGRTDVRLFDADREPEVLLPPGTTVRFEEVGA</sequence>
<dbReference type="Pfam" id="PF02682">
    <property type="entry name" value="CT_C_D"/>
    <property type="match status" value="1"/>
</dbReference>
<keyword evidence="6" id="KW-1185">Reference proteome</keyword>
<dbReference type="GO" id="GO:0016787">
    <property type="term" value="F:hydrolase activity"/>
    <property type="evidence" value="ECO:0007669"/>
    <property type="project" value="UniProtKB-KW"/>
</dbReference>
<dbReference type="RefSeq" id="WP_277192270.1">
    <property type="nucleotide sequence ID" value="NZ_JAROAV010000028.1"/>
</dbReference>
<dbReference type="InterPro" id="IPR010016">
    <property type="entry name" value="PxpB"/>
</dbReference>
<reference evidence="5 6" key="1">
    <citation type="submission" date="2023-03" db="EMBL/GenBank/DDBJ databases">
        <title>YIM 133296 draft genome.</title>
        <authorList>
            <person name="Xiong L."/>
        </authorList>
    </citation>
    <scope>NUCLEOTIDE SEQUENCE [LARGE SCALE GENOMIC DNA]</scope>
    <source>
        <strain evidence="5 6">YIM 133296</strain>
    </source>
</reference>
<comment type="caution">
    <text evidence="5">The sequence shown here is derived from an EMBL/GenBank/DDBJ whole genome shotgun (WGS) entry which is preliminary data.</text>
</comment>
<keyword evidence="2 5" id="KW-0378">Hydrolase</keyword>
<dbReference type="PANTHER" id="PTHR34698:SF2">
    <property type="entry name" value="5-OXOPROLINASE SUBUNIT B"/>
    <property type="match status" value="1"/>
</dbReference>
<dbReference type="SUPFAM" id="SSF160467">
    <property type="entry name" value="PH0987 N-terminal domain-like"/>
    <property type="match status" value="1"/>
</dbReference>
<dbReference type="Gene3D" id="2.40.100.10">
    <property type="entry name" value="Cyclophilin-like"/>
    <property type="match status" value="1"/>
</dbReference>
<feature type="domain" description="Carboxyltransferase" evidence="4">
    <location>
        <begin position="1"/>
        <end position="192"/>
    </location>
</feature>
<dbReference type="PANTHER" id="PTHR34698">
    <property type="entry name" value="5-OXOPROLINASE SUBUNIT B"/>
    <property type="match status" value="1"/>
</dbReference>
<evidence type="ECO:0000259" key="4">
    <source>
        <dbReference type="SMART" id="SM00796"/>
    </source>
</evidence>
<evidence type="ECO:0000256" key="2">
    <source>
        <dbReference type="ARBA" id="ARBA00022801"/>
    </source>
</evidence>
<keyword evidence="3" id="KW-0067">ATP-binding</keyword>
<dbReference type="Gene3D" id="3.30.1360.40">
    <property type="match status" value="1"/>
</dbReference>
<dbReference type="InterPro" id="IPR029000">
    <property type="entry name" value="Cyclophilin-like_dom_sf"/>
</dbReference>
<dbReference type="InterPro" id="IPR003833">
    <property type="entry name" value="CT_C_D"/>
</dbReference>
<evidence type="ECO:0000313" key="6">
    <source>
        <dbReference type="Proteomes" id="UP001528912"/>
    </source>
</evidence>
<protein>
    <submittedName>
        <fullName evidence="5">Allophanate hydrolase subunit 1</fullName>
    </submittedName>
</protein>
<evidence type="ECO:0000256" key="3">
    <source>
        <dbReference type="ARBA" id="ARBA00022840"/>
    </source>
</evidence>
<dbReference type="EMBL" id="JAROAV010000028">
    <property type="protein sequence ID" value="MDF8264376.1"/>
    <property type="molecule type" value="Genomic_DNA"/>
</dbReference>
<dbReference type="SUPFAM" id="SSF50891">
    <property type="entry name" value="Cyclophilin-like"/>
    <property type="match status" value="1"/>
</dbReference>
<organism evidence="5 6">
    <name type="scientific">Luteipulveratus flavus</name>
    <dbReference type="NCBI Taxonomy" id="3031728"/>
    <lineage>
        <taxon>Bacteria</taxon>
        <taxon>Bacillati</taxon>
        <taxon>Actinomycetota</taxon>
        <taxon>Actinomycetes</taxon>
        <taxon>Micrococcales</taxon>
        <taxon>Dermacoccaceae</taxon>
        <taxon>Luteipulveratus</taxon>
    </lineage>
</organism>
<accession>A0ABT6C610</accession>
<evidence type="ECO:0000256" key="1">
    <source>
        <dbReference type="ARBA" id="ARBA00022741"/>
    </source>
</evidence>
<proteinExistence type="predicted"/>